<keyword evidence="2" id="KW-1185">Reference proteome</keyword>
<organism evidence="1 2">
    <name type="scientific">Leptospira inadai serovar Lyme</name>
    <dbReference type="NCBI Taxonomy" id="293084"/>
    <lineage>
        <taxon>Bacteria</taxon>
        <taxon>Pseudomonadati</taxon>
        <taxon>Spirochaetota</taxon>
        <taxon>Spirochaetia</taxon>
        <taxon>Leptospirales</taxon>
        <taxon>Leptospiraceae</taxon>
        <taxon>Leptospira</taxon>
    </lineage>
</organism>
<evidence type="ECO:0000313" key="2">
    <source>
        <dbReference type="Proteomes" id="UP000094669"/>
    </source>
</evidence>
<sequence length="117" mass="13232">MIFINGEAAIFCGGSFYPISSIFEYHLFNIYLDGKYRFNFGKIFRFGSFHLILGIARNYSTIFQSLPFGSVEFFGADGFSFLPFLSGTLHGLKNTIMKIRSVFPLRLGFSALPLKSE</sequence>
<proteinExistence type="predicted"/>
<name>A0ABX4YJM6_9LEPT</name>
<dbReference type="EMBL" id="MCRM02000006">
    <property type="protein sequence ID" value="PNV75493.1"/>
    <property type="molecule type" value="Genomic_DNA"/>
</dbReference>
<accession>A0ABX4YJM6</accession>
<gene>
    <name evidence="1" type="ORF">BES34_007565</name>
</gene>
<dbReference type="Proteomes" id="UP000094669">
    <property type="component" value="Unassembled WGS sequence"/>
</dbReference>
<reference evidence="1" key="1">
    <citation type="submission" date="2018-01" db="EMBL/GenBank/DDBJ databases">
        <title>Genomic characterization of Leptospira inadai serogroup Lyme isolated from captured rat in Brazil and comparative analysis with human reference strain.</title>
        <authorList>
            <person name="Moreno L.Z."/>
            <person name="Loureiro A.P."/>
            <person name="Miraglia F."/>
            <person name="Kremer F.S."/>
            <person name="Eslabao M.R."/>
            <person name="Dellagostin O.A."/>
            <person name="Lilenbaum W."/>
            <person name="Moreno A.M."/>
        </authorList>
    </citation>
    <scope>NUCLEOTIDE SEQUENCE [LARGE SCALE GENOMIC DNA]</scope>
    <source>
        <strain evidence="1">M34/99</strain>
    </source>
</reference>
<evidence type="ECO:0000313" key="1">
    <source>
        <dbReference type="EMBL" id="PNV75493.1"/>
    </source>
</evidence>
<comment type="caution">
    <text evidence="1">The sequence shown here is derived from an EMBL/GenBank/DDBJ whole genome shotgun (WGS) entry which is preliminary data.</text>
</comment>
<protein>
    <submittedName>
        <fullName evidence="1">Uncharacterized protein</fullName>
    </submittedName>
</protein>